<dbReference type="CDD" id="cd01646">
    <property type="entry name" value="RT_Bac_retron_I"/>
    <property type="match status" value="1"/>
</dbReference>
<name>A0A848QG76_9SPHN</name>
<keyword evidence="3" id="KW-1185">Reference proteome</keyword>
<evidence type="ECO:0000313" key="2">
    <source>
        <dbReference type="EMBL" id="NMW31612.1"/>
    </source>
</evidence>
<evidence type="ECO:0000313" key="3">
    <source>
        <dbReference type="Proteomes" id="UP000561181"/>
    </source>
</evidence>
<evidence type="ECO:0008006" key="4">
    <source>
        <dbReference type="Google" id="ProtNLM"/>
    </source>
</evidence>
<dbReference type="InterPro" id="IPR036526">
    <property type="entry name" value="C-N_Hydrolase_sf"/>
</dbReference>
<comment type="caution">
    <text evidence="2">The sequence shown here is derived from an EMBL/GenBank/DDBJ whole genome shotgun (WGS) entry which is preliminary data.</text>
</comment>
<organism evidence="2 3">
    <name type="scientific">Pontixanthobacter rizhaonensis</name>
    <dbReference type="NCBI Taxonomy" id="2730337"/>
    <lineage>
        <taxon>Bacteria</taxon>
        <taxon>Pseudomonadati</taxon>
        <taxon>Pseudomonadota</taxon>
        <taxon>Alphaproteobacteria</taxon>
        <taxon>Sphingomonadales</taxon>
        <taxon>Erythrobacteraceae</taxon>
        <taxon>Pontixanthobacter</taxon>
    </lineage>
</organism>
<dbReference type="AlphaFoldDB" id="A0A848QG76"/>
<gene>
    <name evidence="2" type="ORF">HKD42_06025</name>
</gene>
<accession>A0A848QG76</accession>
<dbReference type="Gene3D" id="3.60.110.10">
    <property type="entry name" value="Carbon-nitrogen hydrolase"/>
    <property type="match status" value="1"/>
</dbReference>
<sequence>MNEKPITSWSEITLTDLFYAFRKAKVDCYYETSVRVAEAFIEYEQNLSGNLAELLQKIQTGQCESILLVKNEQAAIFPKQLVFGKNDPNKKAGHSFFSDAARNTRSFEDEDASPEFRIIGDFSVEVHVLSALWVNLIGHKFDAALSDTALASRLRRYRTNMVQGIRGKYHVEAIGSFEPYYTPYKHWRDGGLNAIEEALRNDLSVAALTLDVSNFYHSIDCSFAADTEFHQSLGFELSDFESDFTKSFVHFLNRWAELCANKIQEFGGSEQTVGGLPIGLSIVRILANSVLDVLDRAVENSILPIYYARYVDDIFLVIKDTGKFSSQEDLWRFILARIPMLKQREGSDSVEIDLPKWGGKTVLKFHTQKQKCFFLKGRSGLDLIDNISSQIREISSERRLMPLPEDLEQGQAARALTASGGLDEADSLRRADGLTLRRLGWSVLLRSVEVLARDLRPADWSEERHKFYDFAHEHVIRADRILGHIDRLPRLFAITVALADWPAAKRIYSETISAIYALETLATGKARVNGEVCEPANAEMWNETRSRVDSYFREALIRAYPTEQGVPKARAFETMLDQIGIQAVELSRLALLSREADWSRLPYKEHIRLHADRHAPLKPEEDSLSALYTHHEMLRRFLNSSIGKHGAREPSRLSVDISESPFDSFFPFLFPTRAYTPEEIALYLPTECVAGDPIVAAHTWAEYTRAVRGVWVRSELAEKSVLPARAPSEKQENSQSVEGTDGPKWPIDSDYVKIQGSNRNFPIKVGITNFKTSDQTWAQSASGVSDITPARYRAIAGLINQALREPESPDYIVFPELSLPAAWIPTISGRLREGGISLIGGLDYTHLPDGTIESSAVLVLDDHRLGYPTSLQLRQRKSEPAPGEDENLHVSHGKRWNKPRTELKPVYSHNDFHFSVLVCSELQNIVYRNDLQGKIDCLFIVSWNKDIETFAALVDSASLDVHSYVALSNNRAYGDSRVRRPAKKSFERDLCRVRGGINDQLVIVEIDPRMLRAQQSRATRWPKKTDQYKPAPEGFLITGKRKTIPS</sequence>
<reference evidence="2 3" key="1">
    <citation type="submission" date="2020-04" db="EMBL/GenBank/DDBJ databases">
        <authorList>
            <person name="Liu A."/>
        </authorList>
    </citation>
    <scope>NUCLEOTIDE SEQUENCE [LARGE SCALE GENOMIC DNA]</scope>
    <source>
        <strain evidence="2 3">RZ02</strain>
    </source>
</reference>
<protein>
    <recommendedName>
        <fullName evidence="4">Reverse transcriptase (RNA-dependent DNA polymerase)</fullName>
    </recommendedName>
</protein>
<feature type="region of interest" description="Disordered" evidence="1">
    <location>
        <begin position="722"/>
        <end position="746"/>
    </location>
</feature>
<dbReference type="EMBL" id="JABCRE010000002">
    <property type="protein sequence ID" value="NMW31612.1"/>
    <property type="molecule type" value="Genomic_DNA"/>
</dbReference>
<proteinExistence type="predicted"/>
<dbReference type="Proteomes" id="UP000561181">
    <property type="component" value="Unassembled WGS sequence"/>
</dbReference>
<evidence type="ECO:0000256" key="1">
    <source>
        <dbReference type="SAM" id="MobiDB-lite"/>
    </source>
</evidence>
<dbReference type="RefSeq" id="WP_170011205.1">
    <property type="nucleotide sequence ID" value="NZ_JABCRE010000002.1"/>
</dbReference>
<dbReference type="SUPFAM" id="SSF56317">
    <property type="entry name" value="Carbon-nitrogen hydrolase"/>
    <property type="match status" value="1"/>
</dbReference>